<keyword evidence="2 4" id="KW-0808">Transferase</keyword>
<keyword evidence="7" id="KW-1185">Reference proteome</keyword>
<dbReference type="GO" id="GO:0033856">
    <property type="term" value="F:pyridoxine 5'-phosphate synthase activity"/>
    <property type="evidence" value="ECO:0007669"/>
    <property type="project" value="UniProtKB-UniRule"/>
</dbReference>
<evidence type="ECO:0000256" key="4">
    <source>
        <dbReference type="HAMAP-Rule" id="MF_00279"/>
    </source>
</evidence>
<dbReference type="EMBL" id="VUNS01000016">
    <property type="protein sequence ID" value="MST98138.1"/>
    <property type="molecule type" value="Genomic_DNA"/>
</dbReference>
<feature type="site" description="Transition state stabilizer" evidence="4">
    <location>
        <position position="152"/>
    </location>
</feature>
<name>A0A844G6Q4_9BACT</name>
<feature type="binding site" evidence="4">
    <location>
        <begin position="11"/>
        <end position="12"/>
    </location>
    <ligand>
        <name>1-deoxy-D-xylulose 5-phosphate</name>
        <dbReference type="ChEBI" id="CHEBI:57792"/>
    </ligand>
</feature>
<keyword evidence="1 4" id="KW-0963">Cytoplasm</keyword>
<feature type="binding site" evidence="4">
    <location>
        <position position="47"/>
    </location>
    <ligand>
        <name>1-deoxy-D-xylulose 5-phosphate</name>
        <dbReference type="ChEBI" id="CHEBI:57792"/>
    </ligand>
</feature>
<feature type="active site" description="Proton acceptor" evidence="4">
    <location>
        <position position="71"/>
    </location>
</feature>
<keyword evidence="3 4" id="KW-0664">Pyridoxine biosynthesis</keyword>
<dbReference type="NCBIfam" id="NF003627">
    <property type="entry name" value="PRK05265.1-5"/>
    <property type="match status" value="1"/>
</dbReference>
<evidence type="ECO:0000313" key="6">
    <source>
        <dbReference type="EMBL" id="MST98138.1"/>
    </source>
</evidence>
<dbReference type="GO" id="GO:0008615">
    <property type="term" value="P:pyridoxine biosynthetic process"/>
    <property type="evidence" value="ECO:0007669"/>
    <property type="project" value="UniProtKB-UniRule"/>
</dbReference>
<feature type="binding site" evidence="4">
    <location>
        <position position="101"/>
    </location>
    <ligand>
        <name>1-deoxy-D-xylulose 5-phosphate</name>
        <dbReference type="ChEBI" id="CHEBI:57792"/>
    </ligand>
</feature>
<accession>A0A844G6Q4</accession>
<feature type="binding site" evidence="4">
    <location>
        <position position="52"/>
    </location>
    <ligand>
        <name>1-deoxy-D-xylulose 5-phosphate</name>
        <dbReference type="ChEBI" id="CHEBI:57792"/>
    </ligand>
</feature>
<comment type="similarity">
    <text evidence="4">Belongs to the PNP synthase family.</text>
</comment>
<proteinExistence type="inferred from homology"/>
<dbReference type="PANTHER" id="PTHR30456">
    <property type="entry name" value="PYRIDOXINE 5'-PHOSPHATE SYNTHASE"/>
    <property type="match status" value="1"/>
</dbReference>
<feature type="binding site" evidence="4">
    <location>
        <position position="192"/>
    </location>
    <ligand>
        <name>3-amino-2-oxopropyl phosphate</name>
        <dbReference type="ChEBI" id="CHEBI:57279"/>
    </ligand>
</feature>
<evidence type="ECO:0000256" key="5">
    <source>
        <dbReference type="NCBIfam" id="TIGR00559"/>
    </source>
</evidence>
<feature type="active site" description="Proton acceptor" evidence="4">
    <location>
        <position position="45"/>
    </location>
</feature>
<dbReference type="NCBIfam" id="TIGR00559">
    <property type="entry name" value="pdxJ"/>
    <property type="match status" value="1"/>
</dbReference>
<comment type="function">
    <text evidence="4">Catalyzes the complicated ring closure reaction between the two acyclic compounds 1-deoxy-D-xylulose-5-phosphate (DXP) and 3-amino-2-oxopropyl phosphate (1-amino-acetone-3-phosphate or AAP) to form pyridoxine 5'-phosphate (PNP) and inorganic phosphate.</text>
</comment>
<comment type="subunit">
    <text evidence="4">Homooctamer; tetramer of dimers.</text>
</comment>
<dbReference type="GO" id="GO:0005829">
    <property type="term" value="C:cytosol"/>
    <property type="evidence" value="ECO:0007669"/>
    <property type="project" value="TreeGrafter"/>
</dbReference>
<dbReference type="NCBIfam" id="NF003625">
    <property type="entry name" value="PRK05265.1-3"/>
    <property type="match status" value="1"/>
</dbReference>
<organism evidence="6 7">
    <name type="scientific">Victivallis lenta</name>
    <dbReference type="NCBI Taxonomy" id="2606640"/>
    <lineage>
        <taxon>Bacteria</taxon>
        <taxon>Pseudomonadati</taxon>
        <taxon>Lentisphaerota</taxon>
        <taxon>Lentisphaeria</taxon>
        <taxon>Victivallales</taxon>
        <taxon>Victivallaceae</taxon>
        <taxon>Victivallis</taxon>
    </lineage>
</organism>
<dbReference type="InterPro" id="IPR013785">
    <property type="entry name" value="Aldolase_TIM"/>
</dbReference>
<dbReference type="InterPro" id="IPR004569">
    <property type="entry name" value="PyrdxlP_synth_PdxJ"/>
</dbReference>
<dbReference type="SUPFAM" id="SSF63892">
    <property type="entry name" value="Pyridoxine 5'-phosphate synthase"/>
    <property type="match status" value="1"/>
</dbReference>
<protein>
    <recommendedName>
        <fullName evidence="4 5">Pyridoxine 5'-phosphate synthase</fullName>
        <shortName evidence="4">PNP synthase</shortName>
        <ecNumber evidence="4 5">2.6.99.2</ecNumber>
    </recommendedName>
</protein>
<gene>
    <name evidence="4" type="primary">pdxJ</name>
    <name evidence="6" type="ORF">FYJ85_13930</name>
</gene>
<dbReference type="CDD" id="cd00003">
    <property type="entry name" value="PNPsynthase"/>
    <property type="match status" value="1"/>
</dbReference>
<comment type="pathway">
    <text evidence="4">Cofactor biosynthesis; pyridoxine 5'-phosphate biosynthesis; pyridoxine 5'-phosphate from D-erythrose 4-phosphate: step 5/5.</text>
</comment>
<dbReference type="RefSeq" id="WP_177995244.1">
    <property type="nucleotide sequence ID" value="NZ_CALXOB010000010.1"/>
</dbReference>
<dbReference type="Gene3D" id="3.20.20.70">
    <property type="entry name" value="Aldolase class I"/>
    <property type="match status" value="1"/>
</dbReference>
<feature type="binding site" evidence="4">
    <location>
        <begin position="213"/>
        <end position="214"/>
    </location>
    <ligand>
        <name>3-amino-2-oxopropyl phosphate</name>
        <dbReference type="ChEBI" id="CHEBI:57279"/>
    </ligand>
</feature>
<dbReference type="Pfam" id="PF03740">
    <property type="entry name" value="PdxJ"/>
    <property type="match status" value="1"/>
</dbReference>
<comment type="caution">
    <text evidence="6">The sequence shown here is derived from an EMBL/GenBank/DDBJ whole genome shotgun (WGS) entry which is preliminary data.</text>
</comment>
<dbReference type="HAMAP" id="MF_00279">
    <property type="entry name" value="PdxJ"/>
    <property type="match status" value="1"/>
</dbReference>
<evidence type="ECO:0000313" key="7">
    <source>
        <dbReference type="Proteomes" id="UP000435649"/>
    </source>
</evidence>
<dbReference type="UniPathway" id="UPA00244">
    <property type="reaction ID" value="UER00313"/>
</dbReference>
<dbReference type="AlphaFoldDB" id="A0A844G6Q4"/>
<sequence>MIMLKLGVNIDHIATVRQARKAAAPRPLEGALLAEKAGAWGITAHLREDRRHIQDADIRELAAHVKNLNMEMAVTGEMVRIACEVRPHSSCLVPEKRQELTTEGGLDVAGQLEKVAAAVEKLHAAGIVVSLFIDPEFDQLDAAAKAGADYVELHTGTYSNAAGAERRKELDRLIAAAEHAHKLGLSVNAGHGIDYENIAGILEIPHLSELNIGHSIVGRAIMTGMEQAVREMLDAMKPYAK</sequence>
<feature type="active site" description="Proton donor" evidence="4">
    <location>
        <position position="191"/>
    </location>
</feature>
<evidence type="ECO:0000256" key="2">
    <source>
        <dbReference type="ARBA" id="ARBA00022679"/>
    </source>
</evidence>
<dbReference type="PANTHER" id="PTHR30456:SF0">
    <property type="entry name" value="PYRIDOXINE 5'-PHOSPHATE SYNTHASE"/>
    <property type="match status" value="1"/>
</dbReference>
<dbReference type="Proteomes" id="UP000435649">
    <property type="component" value="Unassembled WGS sequence"/>
</dbReference>
<feature type="binding site" evidence="4">
    <location>
        <position position="20"/>
    </location>
    <ligand>
        <name>3-amino-2-oxopropyl phosphate</name>
        <dbReference type="ChEBI" id="CHEBI:57279"/>
    </ligand>
</feature>
<evidence type="ECO:0000256" key="1">
    <source>
        <dbReference type="ARBA" id="ARBA00022490"/>
    </source>
</evidence>
<evidence type="ECO:0000256" key="3">
    <source>
        <dbReference type="ARBA" id="ARBA00023096"/>
    </source>
</evidence>
<comment type="catalytic activity">
    <reaction evidence="4">
        <text>3-amino-2-oxopropyl phosphate + 1-deoxy-D-xylulose 5-phosphate = pyridoxine 5'-phosphate + phosphate + 2 H2O + H(+)</text>
        <dbReference type="Rhea" id="RHEA:15265"/>
        <dbReference type="ChEBI" id="CHEBI:15377"/>
        <dbReference type="ChEBI" id="CHEBI:15378"/>
        <dbReference type="ChEBI" id="CHEBI:43474"/>
        <dbReference type="ChEBI" id="CHEBI:57279"/>
        <dbReference type="ChEBI" id="CHEBI:57792"/>
        <dbReference type="ChEBI" id="CHEBI:58589"/>
        <dbReference type="EC" id="2.6.99.2"/>
    </reaction>
</comment>
<reference evidence="6 7" key="1">
    <citation type="submission" date="2019-08" db="EMBL/GenBank/DDBJ databases">
        <title>In-depth cultivation of the pig gut microbiome towards novel bacterial diversity and tailored functional studies.</title>
        <authorList>
            <person name="Wylensek D."/>
            <person name="Hitch T.C.A."/>
            <person name="Clavel T."/>
        </authorList>
    </citation>
    <scope>NUCLEOTIDE SEQUENCE [LARGE SCALE GENOMIC DNA]</scope>
    <source>
        <strain evidence="6 7">BBE-744-WT-12</strain>
    </source>
</reference>
<dbReference type="InterPro" id="IPR036130">
    <property type="entry name" value="Pyridoxine-5'_phos_synth"/>
</dbReference>
<comment type="subcellular location">
    <subcellularLocation>
        <location evidence="4">Cytoplasm</location>
    </subcellularLocation>
</comment>
<dbReference type="EC" id="2.6.99.2" evidence="4 5"/>
<feature type="binding site" evidence="4">
    <location>
        <position position="9"/>
    </location>
    <ligand>
        <name>3-amino-2-oxopropyl phosphate</name>
        <dbReference type="ChEBI" id="CHEBI:57279"/>
    </ligand>
</feature>